<dbReference type="OrthoDB" id="2149806at2"/>
<dbReference type="Proteomes" id="UP000240912">
    <property type="component" value="Unassembled WGS sequence"/>
</dbReference>
<evidence type="ECO:0000259" key="1">
    <source>
        <dbReference type="Pfam" id="PF05368"/>
    </source>
</evidence>
<dbReference type="AlphaFoldDB" id="A0A2T3HN78"/>
<evidence type="ECO:0000313" key="2">
    <source>
        <dbReference type="EMBL" id="PST83867.1"/>
    </source>
</evidence>
<protein>
    <submittedName>
        <fullName evidence="2">NAD-dependent dehydratase</fullName>
    </submittedName>
</protein>
<dbReference type="Gene3D" id="3.90.25.10">
    <property type="entry name" value="UDP-galactose 4-epimerase, domain 1"/>
    <property type="match status" value="1"/>
</dbReference>
<proteinExistence type="predicted"/>
<dbReference type="InterPro" id="IPR051604">
    <property type="entry name" value="Ergot_Alk_Oxidoreductase"/>
</dbReference>
<dbReference type="SUPFAM" id="SSF51735">
    <property type="entry name" value="NAD(P)-binding Rossmann-fold domains"/>
    <property type="match status" value="1"/>
</dbReference>
<organism evidence="2 3">
    <name type="scientific">Pedobacter yulinensis</name>
    <dbReference type="NCBI Taxonomy" id="2126353"/>
    <lineage>
        <taxon>Bacteria</taxon>
        <taxon>Pseudomonadati</taxon>
        <taxon>Bacteroidota</taxon>
        <taxon>Sphingobacteriia</taxon>
        <taxon>Sphingobacteriales</taxon>
        <taxon>Sphingobacteriaceae</taxon>
        <taxon>Pedobacter</taxon>
    </lineage>
</organism>
<dbReference type="PANTHER" id="PTHR43162:SF1">
    <property type="entry name" value="PRESTALK A DIFFERENTIATION PROTEIN A"/>
    <property type="match status" value="1"/>
</dbReference>
<accession>A0A2T3HN78</accession>
<reference evidence="2 3" key="1">
    <citation type="submission" date="2018-03" db="EMBL/GenBank/DDBJ databases">
        <authorList>
            <person name="Keele B.F."/>
        </authorList>
    </citation>
    <scope>NUCLEOTIDE SEQUENCE [LARGE SCALE GENOMIC DNA]</scope>
    <source>
        <strain evidence="2 3">YL28-9</strain>
    </source>
</reference>
<name>A0A2T3HN78_9SPHI</name>
<dbReference type="Pfam" id="PF05368">
    <property type="entry name" value="NmrA"/>
    <property type="match status" value="1"/>
</dbReference>
<comment type="caution">
    <text evidence="2">The sequence shown here is derived from an EMBL/GenBank/DDBJ whole genome shotgun (WGS) entry which is preliminary data.</text>
</comment>
<dbReference type="RefSeq" id="WP_107216131.1">
    <property type="nucleotide sequence ID" value="NZ_KZ686269.1"/>
</dbReference>
<sequence length="294" mass="31088">MKIVITGSTGNISKPLARILLGRGHQLTVVSSNPAKKEGIEQTGASAAIGSIADNNFLESVFKGADAVYAMVPPDFSQSDYVSYFREAGDSYAQALQASGVKRIVFLSSIGADLPSGTGPIAGIHQVEQILGGLKDLDITFLRAGFFYTNFLANIDMIKHAGFLGTNYAANTALVLVHPADIAAAAADLLEQPGQGKEIAYISSDERTALEVAKVLGAAIGKPDLQWIQFSDEDALQGMRSAGLPDEIAGKYAEMNRALGSGILLQDYRKQDAKPSGSHKLEDFATEFAAAYNA</sequence>
<dbReference type="InterPro" id="IPR036291">
    <property type="entry name" value="NAD(P)-bd_dom_sf"/>
</dbReference>
<feature type="domain" description="NmrA-like" evidence="1">
    <location>
        <begin position="2"/>
        <end position="259"/>
    </location>
</feature>
<evidence type="ECO:0000313" key="3">
    <source>
        <dbReference type="Proteomes" id="UP000240912"/>
    </source>
</evidence>
<dbReference type="Gene3D" id="3.40.50.720">
    <property type="entry name" value="NAD(P)-binding Rossmann-like Domain"/>
    <property type="match status" value="1"/>
</dbReference>
<gene>
    <name evidence="2" type="ORF">C7T94_13750</name>
</gene>
<dbReference type="PANTHER" id="PTHR43162">
    <property type="match status" value="1"/>
</dbReference>
<dbReference type="EMBL" id="PYLS01000005">
    <property type="protein sequence ID" value="PST83867.1"/>
    <property type="molecule type" value="Genomic_DNA"/>
</dbReference>
<dbReference type="InterPro" id="IPR008030">
    <property type="entry name" value="NmrA-like"/>
</dbReference>
<keyword evidence="3" id="KW-1185">Reference proteome</keyword>